<evidence type="ECO:0000256" key="1">
    <source>
        <dbReference type="SAM" id="Phobius"/>
    </source>
</evidence>
<keyword evidence="1" id="KW-0472">Membrane</keyword>
<dbReference type="OrthoDB" id="9805730at2"/>
<feature type="transmembrane region" description="Helical" evidence="1">
    <location>
        <begin position="41"/>
        <end position="60"/>
    </location>
</feature>
<evidence type="ECO:0000313" key="3">
    <source>
        <dbReference type="Proteomes" id="UP000068905"/>
    </source>
</evidence>
<dbReference type="Proteomes" id="UP000068905">
    <property type="component" value="Chromosome"/>
</dbReference>
<dbReference type="PATRIC" id="fig|1125411.7.peg.1641"/>
<protein>
    <submittedName>
        <fullName evidence="2">Membrane protein</fullName>
    </submittedName>
</protein>
<dbReference type="STRING" id="1125411.W908_08340"/>
<proteinExistence type="predicted"/>
<keyword evidence="3" id="KW-1185">Reference proteome</keyword>
<accession>A0A0M5KS32</accession>
<keyword evidence="1" id="KW-1133">Transmembrane helix</keyword>
<dbReference type="KEGG" id="tsn:W908_08340"/>
<keyword evidence="1" id="KW-0812">Transmembrane</keyword>
<dbReference type="RefSeq" id="WP_020023875.1">
    <property type="nucleotide sequence ID" value="NZ_CP006911.1"/>
</dbReference>
<dbReference type="EMBL" id="CP006911">
    <property type="protein sequence ID" value="ALE02516.1"/>
    <property type="molecule type" value="Genomic_DNA"/>
</dbReference>
<gene>
    <name evidence="2" type="ORF">W908_08340</name>
</gene>
<organism evidence="2 3">
    <name type="scientific">Candidatus Pseudothioglobus singularis PS1</name>
    <dbReference type="NCBI Taxonomy" id="1125411"/>
    <lineage>
        <taxon>Bacteria</taxon>
        <taxon>Pseudomonadati</taxon>
        <taxon>Pseudomonadota</taxon>
        <taxon>Gammaproteobacteria</taxon>
        <taxon>Candidatus Pseudothioglobaceae</taxon>
        <taxon>Candidatus Pseudothioglobus</taxon>
    </lineage>
</organism>
<sequence>MSGQRRFLKVWARTVGMPIGVNDEDKPEFLPITQTDVKKALAFRTFWIVLHIVTCVLIIAGNGRALGWW</sequence>
<reference evidence="2 3" key="1">
    <citation type="journal article" date="2015" name="Genome Announc.">
        <title>Genome Sequence of 'Candidatus Thioglobus singularis' Strain PS1, a Mixotroph from the SUP05 Clade of Marine Gammaproteobacteria.</title>
        <authorList>
            <person name="Marshall K.T."/>
            <person name="Morris R.M."/>
        </authorList>
    </citation>
    <scope>NUCLEOTIDE SEQUENCE [LARGE SCALE GENOMIC DNA]</scope>
    <source>
        <strain evidence="2 3">PS1</strain>
    </source>
</reference>
<evidence type="ECO:0000313" key="2">
    <source>
        <dbReference type="EMBL" id="ALE02516.1"/>
    </source>
</evidence>
<dbReference type="AlphaFoldDB" id="A0A0M5KS32"/>
<name>A0A0M5KS32_9GAMM</name>